<dbReference type="EMBL" id="UOEK01000320">
    <property type="protein sequence ID" value="VAW05628.1"/>
    <property type="molecule type" value="Genomic_DNA"/>
</dbReference>
<evidence type="ECO:0000256" key="4">
    <source>
        <dbReference type="ARBA" id="ARBA00023033"/>
    </source>
</evidence>
<accession>A0A3B0SJR4</accession>
<dbReference type="Gene3D" id="3.20.20.30">
    <property type="entry name" value="Luciferase-like domain"/>
    <property type="match status" value="1"/>
</dbReference>
<keyword evidence="3" id="KW-0560">Oxidoreductase</keyword>
<evidence type="ECO:0000313" key="6">
    <source>
        <dbReference type="EMBL" id="VAW05628.1"/>
    </source>
</evidence>
<dbReference type="NCBIfam" id="TIGR03560">
    <property type="entry name" value="F420_Rv1855c"/>
    <property type="match status" value="1"/>
</dbReference>
<evidence type="ECO:0000256" key="2">
    <source>
        <dbReference type="ARBA" id="ARBA00022643"/>
    </source>
</evidence>
<dbReference type="AlphaFoldDB" id="A0A3B0SJR4"/>
<evidence type="ECO:0000256" key="1">
    <source>
        <dbReference type="ARBA" id="ARBA00022630"/>
    </source>
</evidence>
<keyword evidence="1" id="KW-0285">Flavoprotein</keyword>
<dbReference type="Pfam" id="PF00296">
    <property type="entry name" value="Bac_luciferase"/>
    <property type="match status" value="1"/>
</dbReference>
<dbReference type="InterPro" id="IPR019952">
    <property type="entry name" value="F420_OxRdatse_Rv1855c_pred"/>
</dbReference>
<reference evidence="6" key="1">
    <citation type="submission" date="2018-06" db="EMBL/GenBank/DDBJ databases">
        <authorList>
            <person name="Zhirakovskaya E."/>
        </authorList>
    </citation>
    <scope>NUCLEOTIDE SEQUENCE</scope>
</reference>
<evidence type="ECO:0000256" key="3">
    <source>
        <dbReference type="ARBA" id="ARBA00023002"/>
    </source>
</evidence>
<sequence length="328" mass="36707">MDFGAFVPQGWRMDLVGIEDRDHWETIRAVATRIEDAGYRSLWVYDHFHTVPEPTQEATYEAFTLLAALAGVTSRVRLGQMCTCHAYRPPAMLAKISANIDVISGGRLDLGIGAGWYQQEFEAYNYSFPKPSVRIAELREAVEIIEKMWVEDEVNYDGTYYRVNGAINRPKPLQEPRPPLWIAGGGEKLTLRLVAEKADYANFAANPATFARKSAILDQHCDNIGRDPGEIVRSVHLEVLVGETDAEVHTIAERAGEQRSVSGEEYASRFTVGTADQVIERLDEYAAAGCGYVIAYFPDAVWGRSLELFADRVIPHFLPQIPVRESKP</sequence>
<dbReference type="GO" id="GO:0008726">
    <property type="term" value="F:alkanesulfonate monooxygenase activity"/>
    <property type="evidence" value="ECO:0007669"/>
    <property type="project" value="TreeGrafter"/>
</dbReference>
<feature type="domain" description="Luciferase-like" evidence="5">
    <location>
        <begin position="1"/>
        <end position="252"/>
    </location>
</feature>
<gene>
    <name evidence="6" type="ORF">MNBD_ACTINO02-541</name>
</gene>
<evidence type="ECO:0000259" key="5">
    <source>
        <dbReference type="Pfam" id="PF00296"/>
    </source>
</evidence>
<keyword evidence="4" id="KW-0503">Monooxygenase</keyword>
<protein>
    <recommendedName>
        <fullName evidence="5">Luciferase-like domain-containing protein</fullName>
    </recommendedName>
</protein>
<dbReference type="InterPro" id="IPR011251">
    <property type="entry name" value="Luciferase-like_dom"/>
</dbReference>
<dbReference type="InterPro" id="IPR050172">
    <property type="entry name" value="SsuD_RutA_monooxygenase"/>
</dbReference>
<dbReference type="GO" id="GO:0046306">
    <property type="term" value="P:alkanesulfonate catabolic process"/>
    <property type="evidence" value="ECO:0007669"/>
    <property type="project" value="TreeGrafter"/>
</dbReference>
<name>A0A3B0SJR4_9ZZZZ</name>
<keyword evidence="2" id="KW-0288">FMN</keyword>
<proteinExistence type="predicted"/>
<dbReference type="PANTHER" id="PTHR42847:SF8">
    <property type="entry name" value="CONSERVED PROTEIN"/>
    <property type="match status" value="1"/>
</dbReference>
<organism evidence="6">
    <name type="scientific">hydrothermal vent metagenome</name>
    <dbReference type="NCBI Taxonomy" id="652676"/>
    <lineage>
        <taxon>unclassified sequences</taxon>
        <taxon>metagenomes</taxon>
        <taxon>ecological metagenomes</taxon>
    </lineage>
</organism>
<dbReference type="PANTHER" id="PTHR42847">
    <property type="entry name" value="ALKANESULFONATE MONOOXYGENASE"/>
    <property type="match status" value="1"/>
</dbReference>
<dbReference type="SUPFAM" id="SSF51679">
    <property type="entry name" value="Bacterial luciferase-like"/>
    <property type="match status" value="1"/>
</dbReference>
<dbReference type="InterPro" id="IPR036661">
    <property type="entry name" value="Luciferase-like_sf"/>
</dbReference>